<evidence type="ECO:0000313" key="3">
    <source>
        <dbReference type="EMBL" id="SHE42872.1"/>
    </source>
</evidence>
<reference evidence="4" key="1">
    <citation type="submission" date="2016-11" db="EMBL/GenBank/DDBJ databases">
        <authorList>
            <person name="Varghese N."/>
            <person name="Submissions S."/>
        </authorList>
    </citation>
    <scope>NUCLEOTIDE SEQUENCE [LARGE SCALE GENOMIC DNA]</scope>
    <source>
        <strain evidence="4">DSM 11792</strain>
    </source>
</reference>
<name>A0A1M4TEE7_9FIRM</name>
<dbReference type="InterPro" id="IPR018708">
    <property type="entry name" value="DUF2225"/>
</dbReference>
<dbReference type="Proteomes" id="UP000184196">
    <property type="component" value="Unassembled WGS sequence"/>
</dbReference>
<evidence type="ECO:0000256" key="1">
    <source>
        <dbReference type="PROSITE-ProRule" id="PRU00339"/>
    </source>
</evidence>
<dbReference type="Gene3D" id="1.25.40.10">
    <property type="entry name" value="Tetratricopeptide repeat domain"/>
    <property type="match status" value="1"/>
</dbReference>
<dbReference type="InterPro" id="IPR014710">
    <property type="entry name" value="RmlC-like_jellyroll"/>
</dbReference>
<dbReference type="InterPro" id="IPR050397">
    <property type="entry name" value="Env_Response_Regulators"/>
</dbReference>
<keyword evidence="1" id="KW-0802">TPR repeat</keyword>
<dbReference type="PANTHER" id="PTHR24567:SF74">
    <property type="entry name" value="HTH-TYPE TRANSCRIPTIONAL REGULATOR ARCR"/>
    <property type="match status" value="1"/>
</dbReference>
<dbReference type="EMBL" id="FQUW01000005">
    <property type="protein sequence ID" value="SHE42872.1"/>
    <property type="molecule type" value="Genomic_DNA"/>
</dbReference>
<dbReference type="InterPro" id="IPR000595">
    <property type="entry name" value="cNMP-bd_dom"/>
</dbReference>
<dbReference type="PROSITE" id="PS50005">
    <property type="entry name" value="TPR"/>
    <property type="match status" value="1"/>
</dbReference>
<keyword evidence="4" id="KW-1185">Reference proteome</keyword>
<gene>
    <name evidence="3" type="ORF">SAMN02745218_00287</name>
</gene>
<feature type="repeat" description="TPR" evidence="1">
    <location>
        <begin position="294"/>
        <end position="327"/>
    </location>
</feature>
<dbReference type="PROSITE" id="PS50042">
    <property type="entry name" value="CNMP_BINDING_3"/>
    <property type="match status" value="1"/>
</dbReference>
<feature type="domain" description="Cyclic nucleotide-binding" evidence="2">
    <location>
        <begin position="1"/>
        <end position="94"/>
    </location>
</feature>
<dbReference type="GO" id="GO:0005829">
    <property type="term" value="C:cytosol"/>
    <property type="evidence" value="ECO:0007669"/>
    <property type="project" value="TreeGrafter"/>
</dbReference>
<dbReference type="GO" id="GO:0003700">
    <property type="term" value="F:DNA-binding transcription factor activity"/>
    <property type="evidence" value="ECO:0007669"/>
    <property type="project" value="TreeGrafter"/>
</dbReference>
<dbReference type="InterPro" id="IPR018490">
    <property type="entry name" value="cNMP-bd_dom_sf"/>
</dbReference>
<accession>A0A1M4TEE7</accession>
<dbReference type="Gene3D" id="2.60.120.10">
    <property type="entry name" value="Jelly Rolls"/>
    <property type="match status" value="1"/>
</dbReference>
<dbReference type="CDD" id="cd00038">
    <property type="entry name" value="CAP_ED"/>
    <property type="match status" value="1"/>
</dbReference>
<evidence type="ECO:0000259" key="2">
    <source>
        <dbReference type="PROSITE" id="PS50042"/>
    </source>
</evidence>
<dbReference type="InterPro" id="IPR019734">
    <property type="entry name" value="TPR_rpt"/>
</dbReference>
<dbReference type="InterPro" id="IPR011990">
    <property type="entry name" value="TPR-like_helical_dom_sf"/>
</dbReference>
<dbReference type="RefSeq" id="WP_073162617.1">
    <property type="nucleotide sequence ID" value="NZ_FQUW01000005.1"/>
</dbReference>
<evidence type="ECO:0000313" key="4">
    <source>
        <dbReference type="Proteomes" id="UP000184196"/>
    </source>
</evidence>
<proteinExistence type="predicted"/>
<dbReference type="AlphaFoldDB" id="A0A1M4TEE7"/>
<dbReference type="SUPFAM" id="SSF51206">
    <property type="entry name" value="cAMP-binding domain-like"/>
    <property type="match status" value="1"/>
</dbReference>
<organism evidence="3 4">
    <name type="scientific">Desulfofundulus australicus DSM 11792</name>
    <dbReference type="NCBI Taxonomy" id="1121425"/>
    <lineage>
        <taxon>Bacteria</taxon>
        <taxon>Bacillati</taxon>
        <taxon>Bacillota</taxon>
        <taxon>Clostridia</taxon>
        <taxon>Eubacteriales</taxon>
        <taxon>Peptococcaceae</taxon>
        <taxon>Desulfofundulus</taxon>
    </lineage>
</organism>
<protein>
    <recommendedName>
        <fullName evidence="2">Cyclic nucleotide-binding domain-containing protein</fullName>
    </recommendedName>
</protein>
<dbReference type="Pfam" id="PF00027">
    <property type="entry name" value="cNMP_binding"/>
    <property type="match status" value="1"/>
</dbReference>
<dbReference type="SUPFAM" id="SSF48452">
    <property type="entry name" value="TPR-like"/>
    <property type="match status" value="1"/>
</dbReference>
<dbReference type="Pfam" id="PF09986">
    <property type="entry name" value="DUF2225"/>
    <property type="match status" value="1"/>
</dbReference>
<dbReference type="OrthoDB" id="9780343at2"/>
<sequence>MPDYTGSKIIHSLAPGEFLFRRGEHKREMYVVLQGKIELSKVTGGQRKVLALVGPGEFIGQSSLLEGLSRQSDARAVEDSLVLVINEENLEQVIKMHPQLAAKIMRAPRDKPPAQKETLRTGSEHPFLYQSEVKCPVCSTTFTVLKVFEHKLSVTGQDSDFRQRYRDFEPLLYSVWVCPGCFYANQRTDFPNLSARQKKLLQDGKAERQKAFSGTMATPGTLEFALQAHRLALFNSEQMAAEPDKIARLWLHLAWLYEDGEQKEAALDARARALEYFRQAYFNSSRTLSTKQEQQLAYLIGELHFRLGQYARALDFFRRAVVVRGGSAALNEQARDRIALTRKLAKSTSQPAAGSSGVEETGL</sequence>
<dbReference type="PANTHER" id="PTHR24567">
    <property type="entry name" value="CRP FAMILY TRANSCRIPTIONAL REGULATORY PROTEIN"/>
    <property type="match status" value="1"/>
</dbReference>
<dbReference type="SMART" id="SM00100">
    <property type="entry name" value="cNMP"/>
    <property type="match status" value="1"/>
</dbReference>